<keyword evidence="1" id="KW-1133">Transmembrane helix</keyword>
<proteinExistence type="predicted"/>
<feature type="transmembrane region" description="Helical" evidence="1">
    <location>
        <begin position="125"/>
        <end position="145"/>
    </location>
</feature>
<gene>
    <name evidence="2" type="ORF">POCTA_138.1.T1080112</name>
</gene>
<evidence type="ECO:0000256" key="1">
    <source>
        <dbReference type="SAM" id="Phobius"/>
    </source>
</evidence>
<keyword evidence="1" id="KW-0472">Membrane</keyword>
<comment type="caution">
    <text evidence="2">The sequence shown here is derived from an EMBL/GenBank/DDBJ whole genome shotgun (WGS) entry which is preliminary data.</text>
</comment>
<dbReference type="AlphaFoldDB" id="A0A8S1X7V8"/>
<dbReference type="EMBL" id="CAJJDP010000108">
    <property type="protein sequence ID" value="CAD8195106.1"/>
    <property type="molecule type" value="Genomic_DNA"/>
</dbReference>
<dbReference type="Proteomes" id="UP000683925">
    <property type="component" value="Unassembled WGS sequence"/>
</dbReference>
<accession>A0A8S1X7V8</accession>
<evidence type="ECO:0000313" key="2">
    <source>
        <dbReference type="EMBL" id="CAD8195106.1"/>
    </source>
</evidence>
<reference evidence="2" key="1">
    <citation type="submission" date="2021-01" db="EMBL/GenBank/DDBJ databases">
        <authorList>
            <consortium name="Genoscope - CEA"/>
            <person name="William W."/>
        </authorList>
    </citation>
    <scope>NUCLEOTIDE SEQUENCE</scope>
</reference>
<keyword evidence="3" id="KW-1185">Reference proteome</keyword>
<dbReference type="OMA" id="NRNENCF"/>
<sequence>MLILIILTFVHAFQEQKVMANLNQPQLHCLDIQTDNKLYDIKVSFLGSVGIDISMFWQSQQQSFIETINNYQPMDTVKLRFRNDANRNENCFYVVGYQISRGLTHEPKFQYIIKLEEVLIDDLNWTYLSQYLFVIVVPLIVVQFIKK</sequence>
<protein>
    <recommendedName>
        <fullName evidence="4">Transmembrane protein</fullName>
    </recommendedName>
</protein>
<dbReference type="OrthoDB" id="291110at2759"/>
<organism evidence="2 3">
    <name type="scientific">Paramecium octaurelia</name>
    <dbReference type="NCBI Taxonomy" id="43137"/>
    <lineage>
        <taxon>Eukaryota</taxon>
        <taxon>Sar</taxon>
        <taxon>Alveolata</taxon>
        <taxon>Ciliophora</taxon>
        <taxon>Intramacronucleata</taxon>
        <taxon>Oligohymenophorea</taxon>
        <taxon>Peniculida</taxon>
        <taxon>Parameciidae</taxon>
        <taxon>Paramecium</taxon>
    </lineage>
</organism>
<evidence type="ECO:0008006" key="4">
    <source>
        <dbReference type="Google" id="ProtNLM"/>
    </source>
</evidence>
<name>A0A8S1X7V8_PAROT</name>
<evidence type="ECO:0000313" key="3">
    <source>
        <dbReference type="Proteomes" id="UP000683925"/>
    </source>
</evidence>
<keyword evidence="1" id="KW-0812">Transmembrane</keyword>